<comment type="caution">
    <text evidence="9">The sequence shown here is derived from an EMBL/GenBank/DDBJ whole genome shotgun (WGS) entry which is preliminary data.</text>
</comment>
<comment type="subcellular location">
    <subcellularLocation>
        <location evidence="4">Cell membrane</location>
        <topology evidence="4">Lipid-anchor</topology>
    </subcellularLocation>
</comment>
<evidence type="ECO:0000256" key="7">
    <source>
        <dbReference type="SAM" id="SignalP"/>
    </source>
</evidence>
<dbReference type="RefSeq" id="WP_216836354.1">
    <property type="nucleotide sequence ID" value="NZ_JAFNJS010000002.1"/>
</dbReference>
<feature type="compositionally biased region" description="Low complexity" evidence="6">
    <location>
        <begin position="202"/>
        <end position="217"/>
    </location>
</feature>
<proteinExistence type="inferred from homology"/>
<gene>
    <name evidence="4" type="primary">rlpA</name>
    <name evidence="9" type="ORF">ACFOD3_10460</name>
</gene>
<dbReference type="Pfam" id="PF05036">
    <property type="entry name" value="SPOR"/>
    <property type="match status" value="1"/>
</dbReference>
<protein>
    <recommendedName>
        <fullName evidence="4">Endolytic peptidoglycan transglycosylase RlpA</fullName>
        <ecNumber evidence="4">4.2.2.-</ecNumber>
    </recommendedName>
</protein>
<keyword evidence="4" id="KW-1003">Cell membrane</keyword>
<feature type="signal peptide" evidence="7">
    <location>
        <begin position="1"/>
        <end position="18"/>
    </location>
</feature>
<dbReference type="Pfam" id="PF03330">
    <property type="entry name" value="DPBB_1"/>
    <property type="match status" value="1"/>
</dbReference>
<feature type="chain" id="PRO_5045101414" description="Endolytic peptidoglycan transglycosylase RlpA" evidence="7">
    <location>
        <begin position="19"/>
        <end position="310"/>
    </location>
</feature>
<keyword evidence="10" id="KW-1185">Reference proteome</keyword>
<dbReference type="EC" id="4.2.2.-" evidence="4"/>
<evidence type="ECO:0000256" key="4">
    <source>
        <dbReference type="HAMAP-Rule" id="MF_02071"/>
    </source>
</evidence>
<evidence type="ECO:0000256" key="6">
    <source>
        <dbReference type="SAM" id="MobiDB-lite"/>
    </source>
</evidence>
<dbReference type="EMBL" id="JBHRSB010000002">
    <property type="protein sequence ID" value="MFC3000317.1"/>
    <property type="molecule type" value="Genomic_DNA"/>
</dbReference>
<evidence type="ECO:0000259" key="8">
    <source>
        <dbReference type="PROSITE" id="PS51724"/>
    </source>
</evidence>
<name>A0ABV7BRT5_9PROT</name>
<keyword evidence="2 4" id="KW-0456">Lyase</keyword>
<keyword evidence="4" id="KW-0449">Lipoprotein</keyword>
<organism evidence="9 10">
    <name type="scientific">Falsiroseomonas tokyonensis</name>
    <dbReference type="NCBI Taxonomy" id="430521"/>
    <lineage>
        <taxon>Bacteria</taxon>
        <taxon>Pseudomonadati</taxon>
        <taxon>Pseudomonadota</taxon>
        <taxon>Alphaproteobacteria</taxon>
        <taxon>Acetobacterales</taxon>
        <taxon>Roseomonadaceae</taxon>
        <taxon>Falsiroseomonas</taxon>
    </lineage>
</organism>
<feature type="region of interest" description="Disordered" evidence="6">
    <location>
        <begin position="200"/>
        <end position="221"/>
    </location>
</feature>
<feature type="domain" description="SPOR" evidence="8">
    <location>
        <begin position="230"/>
        <end position="310"/>
    </location>
</feature>
<keyword evidence="3 4" id="KW-0961">Cell wall biogenesis/degradation</keyword>
<dbReference type="PROSITE" id="PS51724">
    <property type="entry name" value="SPOR"/>
    <property type="match status" value="1"/>
</dbReference>
<keyword evidence="4" id="KW-0472">Membrane</keyword>
<dbReference type="NCBIfam" id="TIGR00413">
    <property type="entry name" value="rlpA"/>
    <property type="match status" value="1"/>
</dbReference>
<keyword evidence="1 7" id="KW-0732">Signal</keyword>
<evidence type="ECO:0000256" key="3">
    <source>
        <dbReference type="ARBA" id="ARBA00023316"/>
    </source>
</evidence>
<dbReference type="CDD" id="cd22268">
    <property type="entry name" value="DPBB_RlpA-like"/>
    <property type="match status" value="1"/>
</dbReference>
<evidence type="ECO:0000256" key="2">
    <source>
        <dbReference type="ARBA" id="ARBA00023239"/>
    </source>
</evidence>
<sequence>MRLARFGLAAALAAAVLAGCAPRPPAPTAQPRYMIGEPYQMGGLWSYPREDFALDQTGLAAVAADARAGRRTSNGEIYDPAVLTAAHRTLQLPAVLAVTNLETGLRVEVRVNDRGPQNPGRVVALSRRAAELIGIRPGGTAQVRIEVVGEPSRALAGGLPSTEAQTLEIAAAPVGAVGREELAPPPGATQATRLRQARQFPGAGASAGATAAATGSAPPLRLPERVSRVPARPGMLWVELATFSRRDMADRQAARLAGLLPRVDVLGGRGRGVQPSYRVRLGPFNAAAEADRALEGTLRAGVSEARILVD</sequence>
<dbReference type="PROSITE" id="PS51257">
    <property type="entry name" value="PROKAR_LIPOPROTEIN"/>
    <property type="match status" value="1"/>
</dbReference>
<dbReference type="HAMAP" id="MF_02071">
    <property type="entry name" value="RlpA"/>
    <property type="match status" value="1"/>
</dbReference>
<evidence type="ECO:0000313" key="10">
    <source>
        <dbReference type="Proteomes" id="UP001595420"/>
    </source>
</evidence>
<dbReference type="InterPro" id="IPR012997">
    <property type="entry name" value="RplA"/>
</dbReference>
<dbReference type="Proteomes" id="UP001595420">
    <property type="component" value="Unassembled WGS sequence"/>
</dbReference>
<dbReference type="InterPro" id="IPR034718">
    <property type="entry name" value="RlpA"/>
</dbReference>
<keyword evidence="4" id="KW-0564">Palmitate</keyword>
<dbReference type="InterPro" id="IPR009009">
    <property type="entry name" value="RlpA-like_DPBB"/>
</dbReference>
<dbReference type="PANTHER" id="PTHR34183">
    <property type="entry name" value="ENDOLYTIC PEPTIDOGLYCAN TRANSGLYCOSYLASE RLPA"/>
    <property type="match status" value="1"/>
</dbReference>
<reference evidence="10" key="1">
    <citation type="journal article" date="2019" name="Int. J. Syst. Evol. Microbiol.">
        <title>The Global Catalogue of Microorganisms (GCM) 10K type strain sequencing project: providing services to taxonomists for standard genome sequencing and annotation.</title>
        <authorList>
            <consortium name="The Broad Institute Genomics Platform"/>
            <consortium name="The Broad Institute Genome Sequencing Center for Infectious Disease"/>
            <person name="Wu L."/>
            <person name="Ma J."/>
        </authorList>
    </citation>
    <scope>NUCLEOTIDE SEQUENCE [LARGE SCALE GENOMIC DNA]</scope>
    <source>
        <strain evidence="10">CGMCC 1.16855</strain>
    </source>
</reference>
<dbReference type="InterPro" id="IPR007730">
    <property type="entry name" value="SPOR-like_dom"/>
</dbReference>
<dbReference type="PANTHER" id="PTHR34183:SF1">
    <property type="entry name" value="ENDOLYTIC PEPTIDOGLYCAN TRANSGLYCOSYLASE RLPA"/>
    <property type="match status" value="1"/>
</dbReference>
<evidence type="ECO:0000313" key="9">
    <source>
        <dbReference type="EMBL" id="MFC3000317.1"/>
    </source>
</evidence>
<evidence type="ECO:0000256" key="1">
    <source>
        <dbReference type="ARBA" id="ARBA00022729"/>
    </source>
</evidence>
<accession>A0ABV7BRT5</accession>
<evidence type="ECO:0000256" key="5">
    <source>
        <dbReference type="RuleBase" id="RU003495"/>
    </source>
</evidence>
<comment type="function">
    <text evidence="4">Lytic transglycosylase with a strong preference for naked glycan strands that lack stem peptides.</text>
</comment>
<comment type="similarity">
    <text evidence="4 5">Belongs to the RlpA family.</text>
</comment>